<keyword evidence="2" id="KW-1185">Reference proteome</keyword>
<name>A0A9P0H2N1_NEZVI</name>
<proteinExistence type="predicted"/>
<evidence type="ECO:0000313" key="1">
    <source>
        <dbReference type="EMBL" id="CAH1390332.1"/>
    </source>
</evidence>
<reference evidence="1" key="1">
    <citation type="submission" date="2022-01" db="EMBL/GenBank/DDBJ databases">
        <authorList>
            <person name="King R."/>
        </authorList>
    </citation>
    <scope>NUCLEOTIDE SEQUENCE</scope>
</reference>
<protein>
    <submittedName>
        <fullName evidence="1">Uncharacterized protein</fullName>
    </submittedName>
</protein>
<evidence type="ECO:0000313" key="2">
    <source>
        <dbReference type="Proteomes" id="UP001152798"/>
    </source>
</evidence>
<gene>
    <name evidence="1" type="ORF">NEZAVI_LOCUS1552</name>
</gene>
<accession>A0A9P0H2N1</accession>
<sequence length="43" mass="4847">MKLLVHLVKNGMDFQEKAETRSTRSTKDGQSMIVVPEEKTIAV</sequence>
<dbReference type="EMBL" id="OV725077">
    <property type="protein sequence ID" value="CAH1390332.1"/>
    <property type="molecule type" value="Genomic_DNA"/>
</dbReference>
<dbReference type="Proteomes" id="UP001152798">
    <property type="component" value="Chromosome 1"/>
</dbReference>
<organism evidence="1 2">
    <name type="scientific">Nezara viridula</name>
    <name type="common">Southern green stink bug</name>
    <name type="synonym">Cimex viridulus</name>
    <dbReference type="NCBI Taxonomy" id="85310"/>
    <lineage>
        <taxon>Eukaryota</taxon>
        <taxon>Metazoa</taxon>
        <taxon>Ecdysozoa</taxon>
        <taxon>Arthropoda</taxon>
        <taxon>Hexapoda</taxon>
        <taxon>Insecta</taxon>
        <taxon>Pterygota</taxon>
        <taxon>Neoptera</taxon>
        <taxon>Paraneoptera</taxon>
        <taxon>Hemiptera</taxon>
        <taxon>Heteroptera</taxon>
        <taxon>Panheteroptera</taxon>
        <taxon>Pentatomomorpha</taxon>
        <taxon>Pentatomoidea</taxon>
        <taxon>Pentatomidae</taxon>
        <taxon>Pentatominae</taxon>
        <taxon>Nezara</taxon>
    </lineage>
</organism>
<dbReference type="AlphaFoldDB" id="A0A9P0H2N1"/>